<evidence type="ECO:0000313" key="2">
    <source>
        <dbReference type="EMBL" id="GBM12589.1"/>
    </source>
</evidence>
<evidence type="ECO:0000256" key="1">
    <source>
        <dbReference type="SAM" id="MobiDB-lite"/>
    </source>
</evidence>
<feature type="region of interest" description="Disordered" evidence="1">
    <location>
        <begin position="1"/>
        <end position="23"/>
    </location>
</feature>
<reference evidence="2 3" key="1">
    <citation type="journal article" date="2019" name="Sci. Rep.">
        <title>Orb-weaving spider Araneus ventricosus genome elucidates the spidroin gene catalogue.</title>
        <authorList>
            <person name="Kono N."/>
            <person name="Nakamura H."/>
            <person name="Ohtoshi R."/>
            <person name="Moran D.A.P."/>
            <person name="Shinohara A."/>
            <person name="Yoshida Y."/>
            <person name="Fujiwara M."/>
            <person name="Mori M."/>
            <person name="Tomita M."/>
            <person name="Arakawa K."/>
        </authorList>
    </citation>
    <scope>NUCLEOTIDE SEQUENCE [LARGE SCALE GENOMIC DNA]</scope>
</reference>
<proteinExistence type="predicted"/>
<accession>A0A4Y2D8M9</accession>
<protein>
    <submittedName>
        <fullName evidence="2">Uncharacterized protein</fullName>
    </submittedName>
</protein>
<feature type="compositionally biased region" description="Polar residues" evidence="1">
    <location>
        <begin position="1"/>
        <end position="18"/>
    </location>
</feature>
<sequence length="172" mass="19012">MTRTTSELASPLQTSAPHQSPYRPSQWILNPICESVDVGCGEHTRERTFGPDGFNVYQTRLHGGSSLESGFEPRILRPPRLRSYHQTTAASSFHGNATDEKLQICLLFVNITNGNPAALNYNTAARPRKLFYALPHSTILLQEPIDSSLLVVDVLIAKKSGLKLWKAEAIAI</sequence>
<name>A0A4Y2D8M9_ARAVE</name>
<dbReference type="EMBL" id="BGPR01000316">
    <property type="protein sequence ID" value="GBM12589.1"/>
    <property type="molecule type" value="Genomic_DNA"/>
</dbReference>
<evidence type="ECO:0000313" key="3">
    <source>
        <dbReference type="Proteomes" id="UP000499080"/>
    </source>
</evidence>
<keyword evidence="3" id="KW-1185">Reference proteome</keyword>
<organism evidence="2 3">
    <name type="scientific">Araneus ventricosus</name>
    <name type="common">Orbweaver spider</name>
    <name type="synonym">Epeira ventricosa</name>
    <dbReference type="NCBI Taxonomy" id="182803"/>
    <lineage>
        <taxon>Eukaryota</taxon>
        <taxon>Metazoa</taxon>
        <taxon>Ecdysozoa</taxon>
        <taxon>Arthropoda</taxon>
        <taxon>Chelicerata</taxon>
        <taxon>Arachnida</taxon>
        <taxon>Araneae</taxon>
        <taxon>Araneomorphae</taxon>
        <taxon>Entelegynae</taxon>
        <taxon>Araneoidea</taxon>
        <taxon>Araneidae</taxon>
        <taxon>Araneus</taxon>
    </lineage>
</organism>
<comment type="caution">
    <text evidence="2">The sequence shown here is derived from an EMBL/GenBank/DDBJ whole genome shotgun (WGS) entry which is preliminary data.</text>
</comment>
<dbReference type="Proteomes" id="UP000499080">
    <property type="component" value="Unassembled WGS sequence"/>
</dbReference>
<dbReference type="AlphaFoldDB" id="A0A4Y2D8M9"/>
<gene>
    <name evidence="2" type="ORF">AVEN_146772_1</name>
</gene>